<organism evidence="2 3">
    <name type="scientific">Candolleomyces aberdarensis</name>
    <dbReference type="NCBI Taxonomy" id="2316362"/>
    <lineage>
        <taxon>Eukaryota</taxon>
        <taxon>Fungi</taxon>
        <taxon>Dikarya</taxon>
        <taxon>Basidiomycota</taxon>
        <taxon>Agaricomycotina</taxon>
        <taxon>Agaricomycetes</taxon>
        <taxon>Agaricomycetidae</taxon>
        <taxon>Agaricales</taxon>
        <taxon>Agaricineae</taxon>
        <taxon>Psathyrellaceae</taxon>
        <taxon>Candolleomyces</taxon>
    </lineage>
</organism>
<dbReference type="OrthoDB" id="3097019at2759"/>
<accession>A0A4Q2DIP9</accession>
<evidence type="ECO:0000313" key="3">
    <source>
        <dbReference type="Proteomes" id="UP000290288"/>
    </source>
</evidence>
<dbReference type="Proteomes" id="UP000290288">
    <property type="component" value="Unassembled WGS sequence"/>
</dbReference>
<evidence type="ECO:0000313" key="2">
    <source>
        <dbReference type="EMBL" id="RXW19006.1"/>
    </source>
</evidence>
<feature type="region of interest" description="Disordered" evidence="1">
    <location>
        <begin position="1"/>
        <end position="21"/>
    </location>
</feature>
<proteinExistence type="predicted"/>
<keyword evidence="3" id="KW-1185">Reference proteome</keyword>
<dbReference type="AlphaFoldDB" id="A0A4Q2DIP9"/>
<protein>
    <submittedName>
        <fullName evidence="2">Uncharacterized protein</fullName>
    </submittedName>
</protein>
<comment type="caution">
    <text evidence="2">The sequence shown here is derived from an EMBL/GenBank/DDBJ whole genome shotgun (WGS) entry which is preliminary data.</text>
</comment>
<reference evidence="2 3" key="1">
    <citation type="submission" date="2019-01" db="EMBL/GenBank/DDBJ databases">
        <title>Draft genome sequence of Psathyrella aberdarensis IHI B618.</title>
        <authorList>
            <person name="Buettner E."/>
            <person name="Kellner H."/>
        </authorList>
    </citation>
    <scope>NUCLEOTIDE SEQUENCE [LARGE SCALE GENOMIC DNA]</scope>
    <source>
        <strain evidence="2 3">IHI B618</strain>
    </source>
</reference>
<evidence type="ECO:0000256" key="1">
    <source>
        <dbReference type="SAM" id="MobiDB-lite"/>
    </source>
</evidence>
<dbReference type="EMBL" id="SDEE01000227">
    <property type="protein sequence ID" value="RXW19006.1"/>
    <property type="molecule type" value="Genomic_DNA"/>
</dbReference>
<name>A0A4Q2DIP9_9AGAR</name>
<feature type="compositionally biased region" description="Low complexity" evidence="1">
    <location>
        <begin position="169"/>
        <end position="178"/>
    </location>
</feature>
<feature type="region of interest" description="Disordered" evidence="1">
    <location>
        <begin position="154"/>
        <end position="193"/>
    </location>
</feature>
<gene>
    <name evidence="2" type="ORF">EST38_g6855</name>
</gene>
<sequence length="193" mass="21642">MAPTPSVYQRDPEELPKPHPRIRKLSPQYFVFYFTQVNPPRENLVTAAEIAEAIKVDTLLRQNRTPVRWPLMYGDIASHFNHGNSNDDRRFIEYDMATKQRSFLQSTPPSFDDFGITPHHLSGGNKPSSSLITNRRDEKVVFGAVVRTLEEQAKQLAASKSHKHRRVDSTPTPSSSTSAGGPLPSDTMDAANN</sequence>